<dbReference type="InterPro" id="IPR051792">
    <property type="entry name" value="GGT_bact"/>
</dbReference>
<gene>
    <name evidence="5" type="ORF">SPV1_07204</name>
</gene>
<dbReference type="PANTHER" id="PTHR43199:SF1">
    <property type="entry name" value="GLUTATHIONE HYDROLASE PROENZYME"/>
    <property type="match status" value="1"/>
</dbReference>
<dbReference type="EMBL" id="AATS01000004">
    <property type="protein sequence ID" value="EAU55112.1"/>
    <property type="molecule type" value="Genomic_DNA"/>
</dbReference>
<evidence type="ECO:0000256" key="2">
    <source>
        <dbReference type="ARBA" id="ARBA00022679"/>
    </source>
</evidence>
<dbReference type="SUPFAM" id="SSF56235">
    <property type="entry name" value="N-terminal nucleophile aminohydrolases (Ntn hydrolases)"/>
    <property type="match status" value="1"/>
</dbReference>
<dbReference type="MEROPS" id="T03.013"/>
<keyword evidence="3" id="KW-0378">Hydrolase</keyword>
<protein>
    <submittedName>
        <fullName evidence="5">Gamma-glutamyltranspeptidase</fullName>
    </submittedName>
</protein>
<sequence length="531" mass="56135">MRRSVRTTGARRGAVAAGHPATAEAGAAILRMGGNAVDAAIAAVTTSFTAEPVLTSAGGGGFMLIAGSSKPILYDGFARMPSGRMPAGVQSELKSTPIDFGDSVQHFHIGQGSVAAPSLLAMLFETHRQHGCLPLAEAIAPGMDAARSGIRLNDLQASFIQLLRPILTDTTDCTALYAPHGQLLQAGDTFHNKALANTLEMLLLEGIDEMYHGDLARAIVRSCMPYGLLGMDDMRAKQVQARRPLSIPLFGGRLLSNPPPSSGGLLIAFAATLLDQLKGEAEAPALLAECLRAASQLRCEYFDARIYDDNIDNQILAPEQIQQASSTIRHRLRNGETPTDSTTEAGNRLGSTTHISIVDGDGMVVSVTTSNGEGAGIVVPDSGIHLNNILGEADINPFGFHTLPAGRSLSSMMAPSVFIKNGRPSIVLGSGGSNRLRGAILQVLSRHLLLGESMEAAVHAPRLHNENMVLDAEPACFNDAQRQQLISLGWSIRDWRQTSIYFGGVHAIAIDAHGHLQAAGDPRRGGTTAFT</sequence>
<comment type="similarity">
    <text evidence="1">Belongs to the gamma-glutamyltransferase family.</text>
</comment>
<accession>Q0F0B6</accession>
<dbReference type="Proteomes" id="UP000005297">
    <property type="component" value="Unassembled WGS sequence"/>
</dbReference>
<dbReference type="Gene3D" id="3.60.20.40">
    <property type="match status" value="1"/>
</dbReference>
<evidence type="ECO:0000256" key="1">
    <source>
        <dbReference type="ARBA" id="ARBA00009381"/>
    </source>
</evidence>
<dbReference type="AlphaFoldDB" id="Q0F0B6"/>
<evidence type="ECO:0000256" key="4">
    <source>
        <dbReference type="ARBA" id="ARBA00023145"/>
    </source>
</evidence>
<keyword evidence="2" id="KW-0808">Transferase</keyword>
<dbReference type="PRINTS" id="PR01210">
    <property type="entry name" value="GGTRANSPTASE"/>
</dbReference>
<evidence type="ECO:0000313" key="6">
    <source>
        <dbReference type="Proteomes" id="UP000005297"/>
    </source>
</evidence>
<dbReference type="STRING" id="314344.AL013_10680"/>
<dbReference type="GO" id="GO:0016787">
    <property type="term" value="F:hydrolase activity"/>
    <property type="evidence" value="ECO:0007669"/>
    <property type="project" value="UniProtKB-KW"/>
</dbReference>
<reference evidence="5 6" key="1">
    <citation type="submission" date="2006-09" db="EMBL/GenBank/DDBJ databases">
        <authorList>
            <person name="Emerson D."/>
            <person name="Ferriera S."/>
            <person name="Johnson J."/>
            <person name="Kravitz S."/>
            <person name="Halpern A."/>
            <person name="Remington K."/>
            <person name="Beeson K."/>
            <person name="Tran B."/>
            <person name="Rogers Y.-H."/>
            <person name="Friedman R."/>
            <person name="Venter J.C."/>
        </authorList>
    </citation>
    <scope>NUCLEOTIDE SEQUENCE [LARGE SCALE GENOMIC DNA]</scope>
    <source>
        <strain evidence="5 6">PV-1</strain>
    </source>
</reference>
<dbReference type="InterPro" id="IPR029055">
    <property type="entry name" value="Ntn_hydrolases_N"/>
</dbReference>
<dbReference type="HOGENOM" id="CLU_014813_0_3_0"/>
<dbReference type="RefSeq" id="WP_009851733.1">
    <property type="nucleotide sequence ID" value="NZ_DS022295.1"/>
</dbReference>
<dbReference type="Pfam" id="PF01019">
    <property type="entry name" value="G_glu_transpept"/>
    <property type="match status" value="1"/>
</dbReference>
<keyword evidence="4" id="KW-0865">Zymogen</keyword>
<dbReference type="eggNOG" id="COG0405">
    <property type="taxonomic scope" value="Bacteria"/>
</dbReference>
<dbReference type="InterPro" id="IPR043137">
    <property type="entry name" value="GGT_ssub_C"/>
</dbReference>
<evidence type="ECO:0000256" key="3">
    <source>
        <dbReference type="ARBA" id="ARBA00022801"/>
    </source>
</evidence>
<name>Q0F0B6_9PROT</name>
<dbReference type="GO" id="GO:0016740">
    <property type="term" value="F:transferase activity"/>
    <property type="evidence" value="ECO:0007669"/>
    <property type="project" value="UniProtKB-KW"/>
</dbReference>
<dbReference type="PANTHER" id="PTHR43199">
    <property type="entry name" value="GLUTATHIONE HYDROLASE"/>
    <property type="match status" value="1"/>
</dbReference>
<dbReference type="InterPro" id="IPR043138">
    <property type="entry name" value="GGT_lsub"/>
</dbReference>
<evidence type="ECO:0000313" key="5">
    <source>
        <dbReference type="EMBL" id="EAU55112.1"/>
    </source>
</evidence>
<dbReference type="Gene3D" id="1.10.246.130">
    <property type="match status" value="1"/>
</dbReference>
<dbReference type="OrthoDB" id="5297205at2"/>
<organism evidence="5 6">
    <name type="scientific">Mariprofundus ferrooxydans PV-1</name>
    <dbReference type="NCBI Taxonomy" id="314345"/>
    <lineage>
        <taxon>Bacteria</taxon>
        <taxon>Pseudomonadati</taxon>
        <taxon>Pseudomonadota</taxon>
        <taxon>Candidatius Mariprofundia</taxon>
        <taxon>Mariprofundales</taxon>
        <taxon>Mariprofundaceae</taxon>
        <taxon>Mariprofundus</taxon>
    </lineage>
</organism>
<comment type="caution">
    <text evidence="5">The sequence shown here is derived from an EMBL/GenBank/DDBJ whole genome shotgun (WGS) entry which is preliminary data.</text>
</comment>
<dbReference type="InParanoid" id="Q0F0B6"/>
<keyword evidence="6" id="KW-1185">Reference proteome</keyword>
<proteinExistence type="inferred from homology"/>